<dbReference type="InterPro" id="IPR050596">
    <property type="entry name" value="AspAT/PAT-like"/>
</dbReference>
<name>A0A9E2L394_9SPIR</name>
<gene>
    <name evidence="7" type="ORF">IAA16_09370</name>
</gene>
<reference evidence="7" key="2">
    <citation type="submission" date="2021-04" db="EMBL/GenBank/DDBJ databases">
        <authorList>
            <person name="Gilroy R."/>
        </authorList>
    </citation>
    <scope>NUCLEOTIDE SEQUENCE</scope>
    <source>
        <strain evidence="7">Gambia15-2214</strain>
    </source>
</reference>
<evidence type="ECO:0000313" key="8">
    <source>
        <dbReference type="Proteomes" id="UP000823914"/>
    </source>
</evidence>
<feature type="domain" description="Aminotransferase class I/classII large" evidence="6">
    <location>
        <begin position="60"/>
        <end position="425"/>
    </location>
</feature>
<accession>A0A9E2L394</accession>
<evidence type="ECO:0000256" key="3">
    <source>
        <dbReference type="ARBA" id="ARBA00022576"/>
    </source>
</evidence>
<sequence length="435" mass="48619">MLHSLAQELNEVLAPTIPGQLLSDFGLRMYFPKGIIAQSAEAKQFGKVANATIGMTVHEGKPVVLPSIHKQVPELAPQELVAYEGTAGNQELRKIWKEKILQKNPSLKGKNFSLPVVVPGLTAGISYLCDLFLSKGDILLTADPAWDNYVLTASERREAQFKQFSMFTGMGLDHAFSISQFKQALEENSKGNKLCVLLNFPQNPSGYSPTKEEAKAICQAIKDIAEKGCKVMVWCDDAYFGLDYEDNIERESLFAQLADIHENVFVAKIDGPTKEDFVWGFRCGFLTFAGKNLTDEHYDALVKKLMGDIRSSVSCCSTPPQAILLRAFKEPSLEADKKTYRDMLEKRYHRVKAFLQTKKDHKVLQPMPFNSGYFMSLHCSGIDAEALRQKLLHEKGIGVVAIDSKTIRVAFSSIDVDIIDQVYQAIYDTADEMVR</sequence>
<dbReference type="Pfam" id="PF00155">
    <property type="entry name" value="Aminotran_1_2"/>
    <property type="match status" value="1"/>
</dbReference>
<dbReference type="PANTHER" id="PTHR46383:SF1">
    <property type="entry name" value="ASPARTATE AMINOTRANSFERASE"/>
    <property type="match status" value="1"/>
</dbReference>
<dbReference type="Proteomes" id="UP000823914">
    <property type="component" value="Unassembled WGS sequence"/>
</dbReference>
<dbReference type="InterPro" id="IPR015421">
    <property type="entry name" value="PyrdxlP-dep_Trfase_major"/>
</dbReference>
<dbReference type="AlphaFoldDB" id="A0A9E2L394"/>
<dbReference type="CDD" id="cd00609">
    <property type="entry name" value="AAT_like"/>
    <property type="match status" value="1"/>
</dbReference>
<dbReference type="GO" id="GO:0006520">
    <property type="term" value="P:amino acid metabolic process"/>
    <property type="evidence" value="ECO:0007669"/>
    <property type="project" value="InterPro"/>
</dbReference>
<reference evidence="7" key="1">
    <citation type="journal article" date="2021" name="PeerJ">
        <title>Extensive microbial diversity within the chicken gut microbiome revealed by metagenomics and culture.</title>
        <authorList>
            <person name="Gilroy R."/>
            <person name="Ravi A."/>
            <person name="Getino M."/>
            <person name="Pursley I."/>
            <person name="Horton D.L."/>
            <person name="Alikhan N.F."/>
            <person name="Baker D."/>
            <person name="Gharbi K."/>
            <person name="Hall N."/>
            <person name="Watson M."/>
            <person name="Adriaenssens E.M."/>
            <person name="Foster-Nyarko E."/>
            <person name="Jarju S."/>
            <person name="Secka A."/>
            <person name="Antonio M."/>
            <person name="Oren A."/>
            <person name="Chaudhuri R.R."/>
            <person name="La Ragione R."/>
            <person name="Hildebrand F."/>
            <person name="Pallen M.J."/>
        </authorList>
    </citation>
    <scope>NUCLEOTIDE SEQUENCE</scope>
    <source>
        <strain evidence="7">Gambia15-2214</strain>
    </source>
</reference>
<dbReference type="InterPro" id="IPR004839">
    <property type="entry name" value="Aminotransferase_I/II_large"/>
</dbReference>
<keyword evidence="5" id="KW-0663">Pyridoxal phosphate</keyword>
<dbReference type="InterPro" id="IPR015422">
    <property type="entry name" value="PyrdxlP-dep_Trfase_small"/>
</dbReference>
<evidence type="ECO:0000313" key="7">
    <source>
        <dbReference type="EMBL" id="MBU3850762.1"/>
    </source>
</evidence>
<keyword evidence="4" id="KW-0808">Transferase</keyword>
<dbReference type="InterPro" id="IPR015424">
    <property type="entry name" value="PyrdxlP-dep_Trfase"/>
</dbReference>
<evidence type="ECO:0000256" key="5">
    <source>
        <dbReference type="ARBA" id="ARBA00022898"/>
    </source>
</evidence>
<dbReference type="PANTHER" id="PTHR46383">
    <property type="entry name" value="ASPARTATE AMINOTRANSFERASE"/>
    <property type="match status" value="1"/>
</dbReference>
<evidence type="ECO:0000259" key="6">
    <source>
        <dbReference type="Pfam" id="PF00155"/>
    </source>
</evidence>
<dbReference type="GO" id="GO:0008483">
    <property type="term" value="F:transaminase activity"/>
    <property type="evidence" value="ECO:0007669"/>
    <property type="project" value="UniProtKB-KW"/>
</dbReference>
<proteinExistence type="inferred from homology"/>
<comment type="similarity">
    <text evidence="2">Belongs to the class-I pyridoxal-phosphate-dependent aminotransferase family.</text>
</comment>
<protein>
    <submittedName>
        <fullName evidence="7">Aminotransferase class I/II-fold pyridoxal phosphate-dependent enzyme</fullName>
    </submittedName>
</protein>
<dbReference type="GO" id="GO:0030170">
    <property type="term" value="F:pyridoxal phosphate binding"/>
    <property type="evidence" value="ECO:0007669"/>
    <property type="project" value="InterPro"/>
</dbReference>
<dbReference type="SUPFAM" id="SSF53383">
    <property type="entry name" value="PLP-dependent transferases"/>
    <property type="match status" value="1"/>
</dbReference>
<evidence type="ECO:0000256" key="4">
    <source>
        <dbReference type="ARBA" id="ARBA00022679"/>
    </source>
</evidence>
<evidence type="ECO:0000256" key="1">
    <source>
        <dbReference type="ARBA" id="ARBA00001933"/>
    </source>
</evidence>
<dbReference type="Gene3D" id="3.40.640.10">
    <property type="entry name" value="Type I PLP-dependent aspartate aminotransferase-like (Major domain)"/>
    <property type="match status" value="1"/>
</dbReference>
<comment type="caution">
    <text evidence="7">The sequence shown here is derived from an EMBL/GenBank/DDBJ whole genome shotgun (WGS) entry which is preliminary data.</text>
</comment>
<dbReference type="Gene3D" id="3.90.1150.10">
    <property type="entry name" value="Aspartate Aminotransferase, domain 1"/>
    <property type="match status" value="1"/>
</dbReference>
<evidence type="ECO:0000256" key="2">
    <source>
        <dbReference type="ARBA" id="ARBA00007441"/>
    </source>
</evidence>
<keyword evidence="3 7" id="KW-0032">Aminotransferase</keyword>
<organism evidence="7 8">
    <name type="scientific">Candidatus Treponema excrementipullorum</name>
    <dbReference type="NCBI Taxonomy" id="2838768"/>
    <lineage>
        <taxon>Bacteria</taxon>
        <taxon>Pseudomonadati</taxon>
        <taxon>Spirochaetota</taxon>
        <taxon>Spirochaetia</taxon>
        <taxon>Spirochaetales</taxon>
        <taxon>Treponemataceae</taxon>
        <taxon>Treponema</taxon>
    </lineage>
</organism>
<dbReference type="NCBIfam" id="NF006388">
    <property type="entry name" value="PRK08637.1"/>
    <property type="match status" value="1"/>
</dbReference>
<comment type="cofactor">
    <cofactor evidence="1">
        <name>pyridoxal 5'-phosphate</name>
        <dbReference type="ChEBI" id="CHEBI:597326"/>
    </cofactor>
</comment>
<dbReference type="EMBL" id="JAHLFV010000215">
    <property type="protein sequence ID" value="MBU3850762.1"/>
    <property type="molecule type" value="Genomic_DNA"/>
</dbReference>